<comment type="similarity">
    <text evidence="2">Belongs to the TBCC family.</text>
</comment>
<evidence type="ECO:0000256" key="2">
    <source>
        <dbReference type="ARBA" id="ARBA00008848"/>
    </source>
</evidence>
<dbReference type="OMA" id="CDAMRFG"/>
<dbReference type="GO" id="GO:0015631">
    <property type="term" value="F:tubulin binding"/>
    <property type="evidence" value="ECO:0007669"/>
    <property type="project" value="InterPro"/>
</dbReference>
<evidence type="ECO:0000259" key="7">
    <source>
        <dbReference type="PROSITE" id="PS51329"/>
    </source>
</evidence>
<dbReference type="AlphaFoldDB" id="T1JGM5"/>
<organism evidence="8 9">
    <name type="scientific">Strigamia maritima</name>
    <name type="common">European centipede</name>
    <name type="synonym">Geophilus maritimus</name>
    <dbReference type="NCBI Taxonomy" id="126957"/>
    <lineage>
        <taxon>Eukaryota</taxon>
        <taxon>Metazoa</taxon>
        <taxon>Ecdysozoa</taxon>
        <taxon>Arthropoda</taxon>
        <taxon>Myriapoda</taxon>
        <taxon>Chilopoda</taxon>
        <taxon>Pleurostigmophora</taxon>
        <taxon>Geophilomorpha</taxon>
        <taxon>Linotaeniidae</taxon>
        <taxon>Strigamia</taxon>
    </lineage>
</organism>
<evidence type="ECO:0000256" key="6">
    <source>
        <dbReference type="ARBA" id="ARBA00026055"/>
    </source>
</evidence>
<dbReference type="EnsemblMetazoa" id="SMAR012998-RA">
    <property type="protein sequence ID" value="SMAR012998-PA"/>
    <property type="gene ID" value="SMAR012998"/>
</dbReference>
<evidence type="ECO:0000256" key="3">
    <source>
        <dbReference type="ARBA" id="ARBA00022490"/>
    </source>
</evidence>
<proteinExistence type="inferred from homology"/>
<dbReference type="GO" id="GO:0007021">
    <property type="term" value="P:tubulin complex assembly"/>
    <property type="evidence" value="ECO:0007669"/>
    <property type="project" value="TreeGrafter"/>
</dbReference>
<dbReference type="Proteomes" id="UP000014500">
    <property type="component" value="Unassembled WGS sequence"/>
</dbReference>
<dbReference type="InterPro" id="IPR031925">
    <property type="entry name" value="TBCC_N"/>
</dbReference>
<comment type="subcellular location">
    <subcellularLocation>
        <location evidence="1">Cytoplasm</location>
    </subcellularLocation>
</comment>
<accession>T1JGM5</accession>
<feature type="domain" description="C-CAP/cofactor C-like" evidence="7">
    <location>
        <begin position="150"/>
        <end position="329"/>
    </location>
</feature>
<dbReference type="PROSITE" id="PS51329">
    <property type="entry name" value="C_CAP_COFACTOR_C"/>
    <property type="match status" value="1"/>
</dbReference>
<comment type="subunit">
    <text evidence="6">Supercomplex made of cofactors A to E. Cofactors A and D function by capturing and stabilizing tubulin in a quasi-native conformation. Cofactor E binds to the cofactor D-tubulin complex; interaction with cofactor C then causes the release of tubulin polypeptides that are committed to the native state.</text>
</comment>
<keyword evidence="4" id="KW-0007">Acetylation</keyword>
<dbReference type="STRING" id="126957.T1JGM5"/>
<dbReference type="Pfam" id="PF07986">
    <property type="entry name" value="TBCC"/>
    <property type="match status" value="1"/>
</dbReference>
<dbReference type="Gene3D" id="1.20.58.1250">
    <property type="entry name" value="Tubulin Binding Cofactor C, N-terminal domain"/>
    <property type="match status" value="1"/>
</dbReference>
<dbReference type="InterPro" id="IPR016098">
    <property type="entry name" value="CAP/MinC_C"/>
</dbReference>
<protein>
    <recommendedName>
        <fullName evidence="7">C-CAP/cofactor C-like domain-containing protein</fullName>
    </recommendedName>
</protein>
<dbReference type="InterPro" id="IPR038397">
    <property type="entry name" value="TBCC_N_sf"/>
</dbReference>
<keyword evidence="3" id="KW-0963">Cytoplasm</keyword>
<dbReference type="SMART" id="SM00673">
    <property type="entry name" value="CARP"/>
    <property type="match status" value="2"/>
</dbReference>
<keyword evidence="5" id="KW-0143">Chaperone</keyword>
<reference evidence="9" key="1">
    <citation type="submission" date="2011-05" db="EMBL/GenBank/DDBJ databases">
        <authorList>
            <person name="Richards S.R."/>
            <person name="Qu J."/>
            <person name="Jiang H."/>
            <person name="Jhangiani S.N."/>
            <person name="Agravi P."/>
            <person name="Goodspeed R."/>
            <person name="Gross S."/>
            <person name="Mandapat C."/>
            <person name="Jackson L."/>
            <person name="Mathew T."/>
            <person name="Pu L."/>
            <person name="Thornton R."/>
            <person name="Saada N."/>
            <person name="Wilczek-Boney K.B."/>
            <person name="Lee S."/>
            <person name="Kovar C."/>
            <person name="Wu Y."/>
            <person name="Scherer S.E."/>
            <person name="Worley K.C."/>
            <person name="Muzny D.M."/>
            <person name="Gibbs R."/>
        </authorList>
    </citation>
    <scope>NUCLEOTIDE SEQUENCE</scope>
    <source>
        <strain evidence="9">Brora</strain>
    </source>
</reference>
<dbReference type="InterPro" id="IPR017901">
    <property type="entry name" value="C-CAP_CF_C-like"/>
</dbReference>
<dbReference type="InterPro" id="IPR006599">
    <property type="entry name" value="CARP_motif"/>
</dbReference>
<dbReference type="eggNOG" id="KOG2512">
    <property type="taxonomic scope" value="Eukaryota"/>
</dbReference>
<evidence type="ECO:0000256" key="5">
    <source>
        <dbReference type="ARBA" id="ARBA00023186"/>
    </source>
</evidence>
<dbReference type="PhylomeDB" id="T1JGM5"/>
<name>T1JGM5_STRMM</name>
<dbReference type="InterPro" id="IPR012945">
    <property type="entry name" value="Tubulin-bd_cofactor_C_dom"/>
</dbReference>
<evidence type="ECO:0000313" key="9">
    <source>
        <dbReference type="Proteomes" id="UP000014500"/>
    </source>
</evidence>
<evidence type="ECO:0000256" key="1">
    <source>
        <dbReference type="ARBA" id="ARBA00004496"/>
    </source>
</evidence>
<dbReference type="EMBL" id="JH432211">
    <property type="status" value="NOT_ANNOTATED_CDS"/>
    <property type="molecule type" value="Genomic_DNA"/>
</dbReference>
<dbReference type="InterPro" id="IPR027684">
    <property type="entry name" value="TBCC"/>
</dbReference>
<dbReference type="GO" id="GO:0005737">
    <property type="term" value="C:cytoplasm"/>
    <property type="evidence" value="ECO:0007669"/>
    <property type="project" value="UniProtKB-SubCell"/>
</dbReference>
<sequence>MIVQRVMRHYFEVLARLPLPLPRLTPAPAPAPAPEKSPENTSFIRVNPIEIGQRRMNRMEGGFLKNAIASFTEKFQKEKDEIEKKCEISLKLDENQLPDHLNDIENRIETLQKYLTDSVNFLRPYDVRIGQETLKSLRDLLDNQRDTMIPKKKFTFKSRKRETDTKRTISTTDCVDGPISDLFSHDKVNCGFDNLSGQRLIKREEEIADNEVDVRRLRECQVFLIGCPSTVRFNRLRRCQVYCGPVKTSVFIDNCNECVFMLACQQLRLHSSVDSDFYLHVTSGPIIEDSTRIRVAPYNFTYPGIDVHFVASGLTKANNNWNLVNDFNWLAADMNSPNWQIIPDQERKDARSIDAN</sequence>
<dbReference type="HOGENOM" id="CLU_032612_2_1_1"/>
<evidence type="ECO:0000256" key="4">
    <source>
        <dbReference type="ARBA" id="ARBA00022990"/>
    </source>
</evidence>
<keyword evidence="9" id="KW-1185">Reference proteome</keyword>
<evidence type="ECO:0000313" key="8">
    <source>
        <dbReference type="EnsemblMetazoa" id="SMAR012998-PA"/>
    </source>
</evidence>
<dbReference type="GO" id="GO:0007023">
    <property type="term" value="P:post-chaperonin tubulin folding pathway"/>
    <property type="evidence" value="ECO:0007669"/>
    <property type="project" value="InterPro"/>
</dbReference>
<dbReference type="Gene3D" id="2.160.20.70">
    <property type="match status" value="1"/>
</dbReference>
<dbReference type="PANTHER" id="PTHR15139">
    <property type="entry name" value="TUBULIN FOLDING COFACTOR C"/>
    <property type="match status" value="1"/>
</dbReference>
<dbReference type="Pfam" id="PF16752">
    <property type="entry name" value="TBCC_N"/>
    <property type="match status" value="1"/>
</dbReference>
<dbReference type="PANTHER" id="PTHR15139:SF0">
    <property type="entry name" value="TUBULIN-SPECIFIC CHAPERONE C"/>
    <property type="match status" value="1"/>
</dbReference>
<reference evidence="8" key="2">
    <citation type="submission" date="2015-02" db="UniProtKB">
        <authorList>
            <consortium name="EnsemblMetazoa"/>
        </authorList>
    </citation>
    <scope>IDENTIFICATION</scope>
</reference>